<dbReference type="SUPFAM" id="SSF51069">
    <property type="entry name" value="Carbonic anhydrase"/>
    <property type="match status" value="1"/>
</dbReference>
<proteinExistence type="predicted"/>
<evidence type="ECO:0000259" key="2">
    <source>
        <dbReference type="PROSITE" id="PS51144"/>
    </source>
</evidence>
<dbReference type="OrthoDB" id="429145at2759"/>
<dbReference type="InterPro" id="IPR001148">
    <property type="entry name" value="CA_dom"/>
</dbReference>
<comment type="caution">
    <text evidence="3">The sequence shown here is derived from an EMBL/GenBank/DDBJ whole genome shotgun (WGS) entry which is preliminary data.</text>
</comment>
<dbReference type="InterPro" id="IPR036398">
    <property type="entry name" value="CA_dom_sf"/>
</dbReference>
<organism evidence="3 4">
    <name type="scientific">Artemisia annua</name>
    <name type="common">Sweet wormwood</name>
    <dbReference type="NCBI Taxonomy" id="35608"/>
    <lineage>
        <taxon>Eukaryota</taxon>
        <taxon>Viridiplantae</taxon>
        <taxon>Streptophyta</taxon>
        <taxon>Embryophyta</taxon>
        <taxon>Tracheophyta</taxon>
        <taxon>Spermatophyta</taxon>
        <taxon>Magnoliopsida</taxon>
        <taxon>eudicotyledons</taxon>
        <taxon>Gunneridae</taxon>
        <taxon>Pentapetalae</taxon>
        <taxon>asterids</taxon>
        <taxon>campanulids</taxon>
        <taxon>Asterales</taxon>
        <taxon>Asteraceae</taxon>
        <taxon>Asteroideae</taxon>
        <taxon>Anthemideae</taxon>
        <taxon>Artemisiinae</taxon>
        <taxon>Artemisia</taxon>
    </lineage>
</organism>
<dbReference type="InterPro" id="IPR041891">
    <property type="entry name" value="Alpha_CA_prokaryot-like"/>
</dbReference>
<evidence type="ECO:0000256" key="1">
    <source>
        <dbReference type="SAM" id="Phobius"/>
    </source>
</evidence>
<dbReference type="Pfam" id="PF00194">
    <property type="entry name" value="Carb_anhydrase"/>
    <property type="match status" value="1"/>
</dbReference>
<dbReference type="GO" id="GO:0008270">
    <property type="term" value="F:zinc ion binding"/>
    <property type="evidence" value="ECO:0007669"/>
    <property type="project" value="InterPro"/>
</dbReference>
<dbReference type="InterPro" id="IPR023561">
    <property type="entry name" value="Carbonic_anhydrase_a-class"/>
</dbReference>
<dbReference type="GO" id="GO:0006730">
    <property type="term" value="P:one-carbon metabolic process"/>
    <property type="evidence" value="ECO:0007669"/>
    <property type="project" value="TreeGrafter"/>
</dbReference>
<keyword evidence="4" id="KW-1185">Reference proteome</keyword>
<keyword evidence="1" id="KW-1133">Transmembrane helix</keyword>
<reference evidence="3 4" key="1">
    <citation type="journal article" date="2018" name="Mol. Plant">
        <title>The genome of Artemisia annua provides insight into the evolution of Asteraceae family and artemisinin biosynthesis.</title>
        <authorList>
            <person name="Shen Q."/>
            <person name="Zhang L."/>
            <person name="Liao Z."/>
            <person name="Wang S."/>
            <person name="Yan T."/>
            <person name="Shi P."/>
            <person name="Liu M."/>
            <person name="Fu X."/>
            <person name="Pan Q."/>
            <person name="Wang Y."/>
            <person name="Lv Z."/>
            <person name="Lu X."/>
            <person name="Zhang F."/>
            <person name="Jiang W."/>
            <person name="Ma Y."/>
            <person name="Chen M."/>
            <person name="Hao X."/>
            <person name="Li L."/>
            <person name="Tang Y."/>
            <person name="Lv G."/>
            <person name="Zhou Y."/>
            <person name="Sun X."/>
            <person name="Brodelius P.E."/>
            <person name="Rose J.K.C."/>
            <person name="Tang K."/>
        </authorList>
    </citation>
    <scope>NUCLEOTIDE SEQUENCE [LARGE SCALE GENOMIC DNA]</scope>
    <source>
        <strain evidence="4">cv. Huhao1</strain>
        <tissue evidence="3">Leaf</tissue>
    </source>
</reference>
<dbReference type="Proteomes" id="UP000245207">
    <property type="component" value="Unassembled WGS sequence"/>
</dbReference>
<dbReference type="CDD" id="cd03124">
    <property type="entry name" value="alpha_CA_prokaryotic_like"/>
    <property type="match status" value="1"/>
</dbReference>
<dbReference type="PANTHER" id="PTHR18952:SF236">
    <property type="entry name" value="ALPHA CARBONIC ANHYDRASE 1, CHLOROPLASTIC"/>
    <property type="match status" value="1"/>
</dbReference>
<feature type="domain" description="Alpha-carbonic anhydrase" evidence="2">
    <location>
        <begin position="46"/>
        <end position="284"/>
    </location>
</feature>
<dbReference type="GO" id="GO:0004089">
    <property type="term" value="F:carbonate dehydratase activity"/>
    <property type="evidence" value="ECO:0007669"/>
    <property type="project" value="InterPro"/>
</dbReference>
<accession>A0A2U1M0L5</accession>
<dbReference type="SMART" id="SM01057">
    <property type="entry name" value="Carb_anhydrase"/>
    <property type="match status" value="1"/>
</dbReference>
<dbReference type="AlphaFoldDB" id="A0A2U1M0L5"/>
<keyword evidence="1" id="KW-0812">Transmembrane</keyword>
<evidence type="ECO:0000313" key="4">
    <source>
        <dbReference type="Proteomes" id="UP000245207"/>
    </source>
</evidence>
<evidence type="ECO:0000313" key="3">
    <source>
        <dbReference type="EMBL" id="PWA54750.1"/>
    </source>
</evidence>
<gene>
    <name evidence="3" type="ORF">CTI12_AA432940</name>
</gene>
<dbReference type="STRING" id="35608.A0A2U1M0L5"/>
<sequence length="289" mass="32147">MFYNTIQGTNLSPLYSSMATQVVSFFSISTIFFLATCASFVNGGGPQFTYVGQTGPNKWGSLNSTFSACSKGKLQSPVNIVKSKCVTGRHLEPLDIEYNVVVNATLVDNLFNVAMNYDGNAGAFRLNGKNYSLVQMHWHSPSEHQIDGKRLDAELHLVHKAVDGEISVIAVLYRYGHPDPLLSKIQSKLEQLNAVHSSSNKQAQVTIGTITTKQIRKHSRKYYRYVGSFSTPPCTEGVIWNILGKVRSISREQVKELKAPLIFGCKRNARPAQPLNGRKIEMYDDVMTH</sequence>
<dbReference type="Gene3D" id="3.10.200.10">
    <property type="entry name" value="Alpha carbonic anhydrase"/>
    <property type="match status" value="1"/>
</dbReference>
<feature type="transmembrane region" description="Helical" evidence="1">
    <location>
        <begin position="20"/>
        <end position="41"/>
    </location>
</feature>
<dbReference type="PANTHER" id="PTHR18952">
    <property type="entry name" value="CARBONIC ANHYDRASE"/>
    <property type="match status" value="1"/>
</dbReference>
<protein>
    <submittedName>
        <fullName evidence="3">Carbonic anhydrase 1</fullName>
    </submittedName>
</protein>
<dbReference type="PROSITE" id="PS51144">
    <property type="entry name" value="ALPHA_CA_2"/>
    <property type="match status" value="1"/>
</dbReference>
<dbReference type="EMBL" id="PKPP01006975">
    <property type="protein sequence ID" value="PWA54750.1"/>
    <property type="molecule type" value="Genomic_DNA"/>
</dbReference>
<name>A0A2U1M0L5_ARTAN</name>
<keyword evidence="1" id="KW-0472">Membrane</keyword>